<feature type="transmembrane region" description="Helical" evidence="6">
    <location>
        <begin position="116"/>
        <end position="139"/>
    </location>
</feature>
<dbReference type="GO" id="GO:0005634">
    <property type="term" value="C:nucleus"/>
    <property type="evidence" value="ECO:0007669"/>
    <property type="project" value="UniProtKB-SubCell"/>
</dbReference>
<dbReference type="SMART" id="SM00353">
    <property type="entry name" value="HLH"/>
    <property type="match status" value="1"/>
</dbReference>
<keyword evidence="6" id="KW-0472">Membrane</keyword>
<keyword evidence="6" id="KW-0812">Transmembrane</keyword>
<feature type="transmembrane region" description="Helical" evidence="6">
    <location>
        <begin position="181"/>
        <end position="210"/>
    </location>
</feature>
<evidence type="ECO:0000256" key="4">
    <source>
        <dbReference type="ARBA" id="ARBA00023163"/>
    </source>
</evidence>
<dbReference type="STRING" id="7994.ENSAMXP00000032387"/>
<reference evidence="8" key="4">
    <citation type="submission" date="2025-09" db="UniProtKB">
        <authorList>
            <consortium name="Ensembl"/>
        </authorList>
    </citation>
    <scope>IDENTIFICATION</scope>
</reference>
<keyword evidence="4" id="KW-0804">Transcription</keyword>
<dbReference type="SUPFAM" id="SSF47459">
    <property type="entry name" value="HLH, helix-loop-helix DNA-binding domain"/>
    <property type="match status" value="1"/>
</dbReference>
<reference evidence="9" key="1">
    <citation type="submission" date="2013-03" db="EMBL/GenBank/DDBJ databases">
        <authorList>
            <person name="Jeffery W."/>
            <person name="Warren W."/>
            <person name="Wilson R.K."/>
        </authorList>
    </citation>
    <scope>NUCLEOTIDE SEQUENCE</scope>
    <source>
        <strain evidence="9">female</strain>
    </source>
</reference>
<evidence type="ECO:0000256" key="1">
    <source>
        <dbReference type="ARBA" id="ARBA00004123"/>
    </source>
</evidence>
<organism evidence="8 9">
    <name type="scientific">Astyanax mexicanus</name>
    <name type="common">Blind cave fish</name>
    <name type="synonym">Astyanax fasciatus mexicanus</name>
    <dbReference type="NCBI Taxonomy" id="7994"/>
    <lineage>
        <taxon>Eukaryota</taxon>
        <taxon>Metazoa</taxon>
        <taxon>Chordata</taxon>
        <taxon>Craniata</taxon>
        <taxon>Vertebrata</taxon>
        <taxon>Euteleostomi</taxon>
        <taxon>Actinopterygii</taxon>
        <taxon>Neopterygii</taxon>
        <taxon>Teleostei</taxon>
        <taxon>Ostariophysi</taxon>
        <taxon>Characiformes</taxon>
        <taxon>Characoidei</taxon>
        <taxon>Acestrorhamphidae</taxon>
        <taxon>Acestrorhamphinae</taxon>
        <taxon>Astyanax</taxon>
    </lineage>
</organism>
<dbReference type="Proteomes" id="UP000018467">
    <property type="component" value="Unassembled WGS sequence"/>
</dbReference>
<accession>A0A3B1IQY7</accession>
<dbReference type="Gene3D" id="4.10.280.10">
    <property type="entry name" value="Helix-loop-helix DNA-binding domain"/>
    <property type="match status" value="1"/>
</dbReference>
<dbReference type="InParanoid" id="A0A3B1IQY7"/>
<evidence type="ECO:0000256" key="3">
    <source>
        <dbReference type="ARBA" id="ARBA00023015"/>
    </source>
</evidence>
<evidence type="ECO:0000313" key="9">
    <source>
        <dbReference type="Proteomes" id="UP000018467"/>
    </source>
</evidence>
<feature type="transmembrane region" description="Helical" evidence="6">
    <location>
        <begin position="145"/>
        <end position="169"/>
    </location>
</feature>
<dbReference type="Pfam" id="PF00010">
    <property type="entry name" value="HLH"/>
    <property type="match status" value="1"/>
</dbReference>
<dbReference type="InterPro" id="IPR050370">
    <property type="entry name" value="HES_HEY"/>
</dbReference>
<evidence type="ECO:0000256" key="6">
    <source>
        <dbReference type="SAM" id="Phobius"/>
    </source>
</evidence>
<dbReference type="GO" id="GO:0046983">
    <property type="term" value="F:protein dimerization activity"/>
    <property type="evidence" value="ECO:0007669"/>
    <property type="project" value="InterPro"/>
</dbReference>
<evidence type="ECO:0000259" key="7">
    <source>
        <dbReference type="PROSITE" id="PS50888"/>
    </source>
</evidence>
<keyword evidence="5" id="KW-0539">Nucleus</keyword>
<keyword evidence="2" id="KW-0678">Repressor</keyword>
<keyword evidence="9" id="KW-1185">Reference proteome</keyword>
<dbReference type="InterPro" id="IPR036638">
    <property type="entry name" value="HLH_DNA-bd_sf"/>
</dbReference>
<dbReference type="Ensembl" id="ENSAMXT00000048321.1">
    <property type="protein sequence ID" value="ENSAMXP00000032387.1"/>
    <property type="gene ID" value="ENSAMXG00000043050.1"/>
</dbReference>
<evidence type="ECO:0000313" key="8">
    <source>
        <dbReference type="Ensembl" id="ENSAMXP00000032387.1"/>
    </source>
</evidence>
<protein>
    <recommendedName>
        <fullName evidence="7">BHLH domain-containing protein</fullName>
    </recommendedName>
</protein>
<proteinExistence type="predicted"/>
<evidence type="ECO:0000256" key="2">
    <source>
        <dbReference type="ARBA" id="ARBA00022491"/>
    </source>
</evidence>
<feature type="domain" description="BHLH" evidence="7">
    <location>
        <begin position="1"/>
        <end position="50"/>
    </location>
</feature>
<name>A0A3B1IQY7_ASTMX</name>
<sequence>MEKRRRARINRSLVQLKALILHALHADVSRHSKLEKAEILEMTVTHLRSVQRAQAAGELKHKIGASISVTNLQNKRRSNINRIHNLYCCSNSPVTHLYIFLTCALFRISYTNSISFLRFTCFSTCVLPVCVIISVFYLFLRFFTYIFTCSLPLLFQPVFVLQLCFTRFLSCLFSHLCSQLSVFYCLFVPVLIYFVCFYCILPVCCFLPVLSVSAHSVPLRAAASVGQVQCRVQRLHDRGHSLYVHL</sequence>
<reference evidence="8" key="3">
    <citation type="submission" date="2025-08" db="UniProtKB">
        <authorList>
            <consortium name="Ensembl"/>
        </authorList>
    </citation>
    <scope>IDENTIFICATION</scope>
</reference>
<reference evidence="9" key="2">
    <citation type="journal article" date="2014" name="Nat. Commun.">
        <title>The cavefish genome reveals candidate genes for eye loss.</title>
        <authorList>
            <person name="McGaugh S.E."/>
            <person name="Gross J.B."/>
            <person name="Aken B."/>
            <person name="Blin M."/>
            <person name="Borowsky R."/>
            <person name="Chalopin D."/>
            <person name="Hinaux H."/>
            <person name="Jeffery W.R."/>
            <person name="Keene A."/>
            <person name="Ma L."/>
            <person name="Minx P."/>
            <person name="Murphy D."/>
            <person name="O'Quin K.E."/>
            <person name="Retaux S."/>
            <person name="Rohner N."/>
            <person name="Searle S.M."/>
            <person name="Stahl B.A."/>
            <person name="Tabin C."/>
            <person name="Volff J.N."/>
            <person name="Yoshizawa M."/>
            <person name="Warren W.C."/>
        </authorList>
    </citation>
    <scope>NUCLEOTIDE SEQUENCE [LARGE SCALE GENOMIC DNA]</scope>
    <source>
        <strain evidence="9">female</strain>
    </source>
</reference>
<comment type="subcellular location">
    <subcellularLocation>
        <location evidence="1">Nucleus</location>
    </subcellularLocation>
</comment>
<dbReference type="AlphaFoldDB" id="A0A3B1IQY7"/>
<dbReference type="Bgee" id="ENSAMXG00000043050">
    <property type="expression patterns" value="Expressed in embryo and 2 other cell types or tissues"/>
</dbReference>
<dbReference type="PROSITE" id="PS50888">
    <property type="entry name" value="BHLH"/>
    <property type="match status" value="1"/>
</dbReference>
<dbReference type="GeneTree" id="ENSGT00940000166705"/>
<evidence type="ECO:0000256" key="5">
    <source>
        <dbReference type="ARBA" id="ARBA00023242"/>
    </source>
</evidence>
<dbReference type="PANTHER" id="PTHR10985">
    <property type="entry name" value="BASIC HELIX-LOOP-HELIX TRANSCRIPTION FACTOR, HES-RELATED"/>
    <property type="match status" value="1"/>
</dbReference>
<keyword evidence="3" id="KW-0805">Transcription regulation</keyword>
<keyword evidence="6" id="KW-1133">Transmembrane helix</keyword>
<dbReference type="InterPro" id="IPR011598">
    <property type="entry name" value="bHLH_dom"/>
</dbReference>
<dbReference type="CDD" id="cd11410">
    <property type="entry name" value="bHLH_O_HES"/>
    <property type="match status" value="1"/>
</dbReference>